<evidence type="ECO:0000256" key="2">
    <source>
        <dbReference type="ARBA" id="ARBA00022679"/>
    </source>
</evidence>
<keyword evidence="4" id="KW-1185">Reference proteome</keyword>
<dbReference type="PANTHER" id="PTHR30160">
    <property type="entry name" value="TETRAACYLDISACCHARIDE 4'-KINASE-RELATED"/>
    <property type="match status" value="1"/>
</dbReference>
<name>A0A8J3KM58_9ACTN</name>
<gene>
    <name evidence="3" type="ORF">Cci01nite_34980</name>
</gene>
<keyword evidence="1" id="KW-0328">Glycosyltransferase</keyword>
<comment type="caution">
    <text evidence="3">The sequence shown here is derived from an EMBL/GenBank/DDBJ whole genome shotgun (WGS) entry which is preliminary data.</text>
</comment>
<dbReference type="EMBL" id="BONH01000015">
    <property type="protein sequence ID" value="GIF98404.1"/>
    <property type="molecule type" value="Genomic_DNA"/>
</dbReference>
<evidence type="ECO:0000256" key="1">
    <source>
        <dbReference type="ARBA" id="ARBA00022676"/>
    </source>
</evidence>
<dbReference type="InterPro" id="IPR051199">
    <property type="entry name" value="LPS_LOS_Heptosyltrfase"/>
</dbReference>
<protein>
    <submittedName>
        <fullName evidence="3">Heptosyltransferase</fullName>
    </submittedName>
</protein>
<dbReference type="AlphaFoldDB" id="A0A8J3KM58"/>
<evidence type="ECO:0000313" key="3">
    <source>
        <dbReference type="EMBL" id="GIF98404.1"/>
    </source>
</evidence>
<dbReference type="Proteomes" id="UP000659904">
    <property type="component" value="Unassembled WGS sequence"/>
</dbReference>
<dbReference type="GO" id="GO:0009244">
    <property type="term" value="P:lipopolysaccharide core region biosynthetic process"/>
    <property type="evidence" value="ECO:0007669"/>
    <property type="project" value="TreeGrafter"/>
</dbReference>
<dbReference type="GO" id="GO:0005829">
    <property type="term" value="C:cytosol"/>
    <property type="evidence" value="ECO:0007669"/>
    <property type="project" value="TreeGrafter"/>
</dbReference>
<proteinExistence type="predicted"/>
<dbReference type="SUPFAM" id="SSF53756">
    <property type="entry name" value="UDP-Glycosyltransferase/glycogen phosphorylase"/>
    <property type="match status" value="1"/>
</dbReference>
<dbReference type="InterPro" id="IPR002201">
    <property type="entry name" value="Glyco_trans_9"/>
</dbReference>
<sequence length="352" mass="38324">MLAAMALLDPDLLKRVDRVASAVATAGARATRPVRHRAKTSRPLVVRPGGMGDLIHACIAFESMGIDPVDVDWLIERRSAVWAQWRGLPAVYYDAGMLAATKALWGRHPVVVNTEQLFGLSMALAEIAVARGGSLVSFETNRAARAADARVPYDPYDMPEWQAFRDLFEAALPAMPRSLPPITPGERRDGDSGRTVVALGGVHAQSRDLPAERWLQWIDGVTDGASDLDLVYGPGERQLAERLMSLAGTRFVDRSGNFASVVDTIRAAHRVLTIDGGMVHVAAYFGVPTDVIFTAGRDRKWAPLSAGSRVFARTDLPCRPCTVWGQVPPCPRAYECTKLDERTTVRTVAGRV</sequence>
<reference evidence="3 4" key="1">
    <citation type="submission" date="2021-01" db="EMBL/GenBank/DDBJ databases">
        <title>Whole genome shotgun sequence of Catellatospora citrea NBRC 14495.</title>
        <authorList>
            <person name="Komaki H."/>
            <person name="Tamura T."/>
        </authorList>
    </citation>
    <scope>NUCLEOTIDE SEQUENCE [LARGE SCALE GENOMIC DNA]</scope>
    <source>
        <strain evidence="3 4">NBRC 14495</strain>
    </source>
</reference>
<organism evidence="3 4">
    <name type="scientific">Catellatospora citrea</name>
    <dbReference type="NCBI Taxonomy" id="53366"/>
    <lineage>
        <taxon>Bacteria</taxon>
        <taxon>Bacillati</taxon>
        <taxon>Actinomycetota</taxon>
        <taxon>Actinomycetes</taxon>
        <taxon>Micromonosporales</taxon>
        <taxon>Micromonosporaceae</taxon>
        <taxon>Catellatospora</taxon>
    </lineage>
</organism>
<accession>A0A8J3KM58</accession>
<keyword evidence="2" id="KW-0808">Transferase</keyword>
<evidence type="ECO:0000313" key="4">
    <source>
        <dbReference type="Proteomes" id="UP000659904"/>
    </source>
</evidence>
<dbReference type="Pfam" id="PF01075">
    <property type="entry name" value="Glyco_transf_9"/>
    <property type="match status" value="1"/>
</dbReference>
<dbReference type="GO" id="GO:0008713">
    <property type="term" value="F:ADP-heptose-lipopolysaccharide heptosyltransferase activity"/>
    <property type="evidence" value="ECO:0007669"/>
    <property type="project" value="TreeGrafter"/>
</dbReference>
<dbReference type="Gene3D" id="3.40.50.2000">
    <property type="entry name" value="Glycogen Phosphorylase B"/>
    <property type="match status" value="1"/>
</dbReference>